<proteinExistence type="predicted"/>
<evidence type="ECO:0000313" key="2">
    <source>
        <dbReference type="Proteomes" id="UP000241037"/>
    </source>
</evidence>
<dbReference type="OrthoDB" id="23011at10239"/>
<gene>
    <name evidence="1" type="ORF">CPT_Sugarland_115</name>
</gene>
<name>A0A2H4PH00_9CAUD</name>
<dbReference type="SUPFAM" id="SSF54060">
    <property type="entry name" value="His-Me finger endonucleases"/>
    <property type="match status" value="1"/>
</dbReference>
<keyword evidence="1" id="KW-0540">Nuclease</keyword>
<keyword evidence="1" id="KW-0255">Endonuclease</keyword>
<dbReference type="Gene3D" id="3.90.75.20">
    <property type="match status" value="1"/>
</dbReference>
<evidence type="ECO:0000313" key="1">
    <source>
        <dbReference type="EMBL" id="ATW61928.1"/>
    </source>
</evidence>
<protein>
    <submittedName>
        <fullName evidence="1">HNH endonuclease</fullName>
    </submittedName>
</protein>
<dbReference type="Proteomes" id="UP000241037">
    <property type="component" value="Segment"/>
</dbReference>
<dbReference type="GO" id="GO:0004519">
    <property type="term" value="F:endonuclease activity"/>
    <property type="evidence" value="ECO:0007669"/>
    <property type="project" value="UniProtKB-KW"/>
</dbReference>
<keyword evidence="2" id="KW-1185">Reference proteome</keyword>
<organism evidence="1 2">
    <name type="scientific">Klebsiella phage Sugarland</name>
    <dbReference type="NCBI Taxonomy" id="2053603"/>
    <lineage>
        <taxon>Viruses</taxon>
        <taxon>Duplodnaviria</taxon>
        <taxon>Heunggongvirae</taxon>
        <taxon>Uroviricota</taxon>
        <taxon>Caudoviricetes</taxon>
        <taxon>Demerecviridae</taxon>
        <taxon>Sugarlandvirus</taxon>
        <taxon>Sugarlandvirus sugarland</taxon>
    </lineage>
</organism>
<reference evidence="1 2" key="1">
    <citation type="journal article" date="2018" name="Microbiol. Resour. Announc.">
        <title>Complete Genome Sequence of Klebsiella pneumoniae Siphophage Sugarland.</title>
        <authorList>
            <person name="Erickson S.G."/>
            <person name="Lessor L."/>
            <person name="O'Leary C.J."/>
            <person name="Gill J.J."/>
            <person name="Liu M."/>
        </authorList>
    </citation>
    <scope>NUCLEOTIDE SEQUENCE [LARGE SCALE GENOMIC DNA]</scope>
</reference>
<keyword evidence="1" id="KW-0378">Hydrolase</keyword>
<dbReference type="EMBL" id="MG459987">
    <property type="protein sequence ID" value="ATW61928.1"/>
    <property type="molecule type" value="Genomic_DNA"/>
</dbReference>
<dbReference type="InterPro" id="IPR044925">
    <property type="entry name" value="His-Me_finger_sf"/>
</dbReference>
<sequence>MLIEIPQYPGYFLREDGSIFSRRSNKYLKYFINTAGYPCYKLQQKGVQRNLLVHRLLAFIFKDLPTLDSPLEVDHINRVRTDFALSNLQVLSQEAHIDKTLEDLGRTRVIPKTRKPLSFPEITEEDIRYWVSNYSWTRAAKELGLSDNGLRKRFTKLTGLPPQAAKGHT</sequence>
<accession>A0A2H4PH00</accession>